<evidence type="ECO:0000313" key="2">
    <source>
        <dbReference type="Proteomes" id="UP000095350"/>
    </source>
</evidence>
<dbReference type="Proteomes" id="UP000095350">
    <property type="component" value="Unassembled WGS sequence"/>
</dbReference>
<dbReference type="PaxDb" id="166486-ERS852572_01332"/>
<evidence type="ECO:0000313" key="1">
    <source>
        <dbReference type="EMBL" id="CUM97021.1"/>
    </source>
</evidence>
<protein>
    <recommendedName>
        <fullName evidence="3">Restriction endonuclease subunit M</fullName>
    </recommendedName>
</protein>
<evidence type="ECO:0008006" key="3">
    <source>
        <dbReference type="Google" id="ProtNLM"/>
    </source>
</evidence>
<gene>
    <name evidence="1" type="ORF">ERS852572_01332</name>
</gene>
<dbReference type="AlphaFoldDB" id="A0A173T2Z5"/>
<dbReference type="STRING" id="166486.ERS852572_01332"/>
<name>A0A173T2Z5_9FIRM</name>
<proteinExistence type="predicted"/>
<accession>A0A173T2Z5</accession>
<reference evidence="1 2" key="1">
    <citation type="submission" date="2015-09" db="EMBL/GenBank/DDBJ databases">
        <authorList>
            <consortium name="Pathogen Informatics"/>
        </authorList>
    </citation>
    <scope>NUCLEOTIDE SEQUENCE [LARGE SCALE GENOMIC DNA]</scope>
    <source>
        <strain evidence="1 2">2789STDY5834960</strain>
    </source>
</reference>
<sequence length="314" mass="37048">MDKLIDLNTYPVSENLKALLKDKTTKKNIIFATSVYSSKGTPIKETEQMTEEILKGFTQYEIQPRVLKNKEQQQERTRAKAEVFTPSWICNKMNNHCDEEWFGRKDVFNVECEQGWLVNTEKVEFDTADGWKKYIDSKRLEITCGEAPYIVSRYDAATGELLEIRQRIGILDRKLRVVNENTDSATEWFKWVLRAYQSVYGYEFQGDSLLIARINLLITFVDYMQDRWGRVPTDVELRKIVNVIVWNLWQMDGISGTIPFGKPKEEYHQFSLFDFVVADEPRKQDIEDPEEVYCRIYDWRSDKSLTYKSMKEGR</sequence>
<dbReference type="RefSeq" id="WP_055193872.1">
    <property type="nucleotide sequence ID" value="NZ_CABIYH010000008.1"/>
</dbReference>
<organism evidence="1 2">
    <name type="scientific">Roseburia intestinalis</name>
    <dbReference type="NCBI Taxonomy" id="166486"/>
    <lineage>
        <taxon>Bacteria</taxon>
        <taxon>Bacillati</taxon>
        <taxon>Bacillota</taxon>
        <taxon>Clostridia</taxon>
        <taxon>Lachnospirales</taxon>
        <taxon>Lachnospiraceae</taxon>
        <taxon>Roseburia</taxon>
    </lineage>
</organism>
<dbReference type="EMBL" id="CYXZ01000008">
    <property type="protein sequence ID" value="CUM97021.1"/>
    <property type="molecule type" value="Genomic_DNA"/>
</dbReference>